<dbReference type="Gene3D" id="3.90.180.10">
    <property type="entry name" value="Medium-chain alcohol dehydrogenases, catalytic domain"/>
    <property type="match status" value="1"/>
</dbReference>
<dbReference type="AlphaFoldDB" id="A0A7W9CUK6"/>
<dbReference type="PANTHER" id="PTHR43677">
    <property type="entry name" value="SHORT-CHAIN DEHYDROGENASE/REDUCTASE"/>
    <property type="match status" value="1"/>
</dbReference>
<accession>A0A7W9CUK6</accession>
<dbReference type="SUPFAM" id="SSF50129">
    <property type="entry name" value="GroES-like"/>
    <property type="match status" value="1"/>
</dbReference>
<comment type="caution">
    <text evidence="2">The sequence shown here is derived from an EMBL/GenBank/DDBJ whole genome shotgun (WGS) entry which is preliminary data.</text>
</comment>
<organism evidence="2 3">
    <name type="scientific">Prosthecomicrobium pneumaticum</name>
    <dbReference type="NCBI Taxonomy" id="81895"/>
    <lineage>
        <taxon>Bacteria</taxon>
        <taxon>Pseudomonadati</taxon>
        <taxon>Pseudomonadota</taxon>
        <taxon>Alphaproteobacteria</taxon>
        <taxon>Hyphomicrobiales</taxon>
        <taxon>Kaistiaceae</taxon>
        <taxon>Prosthecomicrobium</taxon>
    </lineage>
</organism>
<dbReference type="PANTHER" id="PTHR43677:SF1">
    <property type="entry name" value="ACRYLYL-COA REDUCTASE ACUI-RELATED"/>
    <property type="match status" value="1"/>
</dbReference>
<dbReference type="Proteomes" id="UP000523821">
    <property type="component" value="Unassembled WGS sequence"/>
</dbReference>
<dbReference type="RefSeq" id="WP_246429625.1">
    <property type="nucleotide sequence ID" value="NZ_JACHOO010000002.1"/>
</dbReference>
<dbReference type="InterPro" id="IPR013149">
    <property type="entry name" value="ADH-like_C"/>
</dbReference>
<dbReference type="InterPro" id="IPR013154">
    <property type="entry name" value="ADH-like_N"/>
</dbReference>
<dbReference type="InterPro" id="IPR036291">
    <property type="entry name" value="NAD(P)-bd_dom_sf"/>
</dbReference>
<keyword evidence="2" id="KW-0560">Oxidoreductase</keyword>
<proteinExistence type="predicted"/>
<dbReference type="Pfam" id="PF08240">
    <property type="entry name" value="ADH_N"/>
    <property type="match status" value="1"/>
</dbReference>
<sequence>MASFRAVLIEKDAAGGQSVGFTRIDETAMMPGDVTIAVERSTINYKDGLAVTGRLPVVRHFPMIPGVDGVGTVIGSESEAFAVGDRVLLNGWGVGELHWGFWAERARVRSEWLIALPPGITGDEAMALGTAGYTAMLAVMALERHEIHPGSGPILVTGAAGGLGSTAVSLLSSLGHHVVAATGRPEEADYLKGLGAAEVIDRAELSGPPRPLSKIRFVGAIDAVGGATLANVLSMIRDFGAVAACGNAGGMDLPGSVAPFILRGVTLYGIESVRAPKAVRTAAWNRLARDMDRAKLAAMTRAIPFDAVLDEARAIVDGRVRGRIVVEIG</sequence>
<dbReference type="Pfam" id="PF00107">
    <property type="entry name" value="ADH_zinc_N"/>
    <property type="match status" value="1"/>
</dbReference>
<evidence type="ECO:0000313" key="2">
    <source>
        <dbReference type="EMBL" id="MBB5751954.1"/>
    </source>
</evidence>
<dbReference type="InterPro" id="IPR014188">
    <property type="entry name" value="Acrylyl-CoA_reductase_AcuI"/>
</dbReference>
<feature type="domain" description="Enoyl reductase (ER)" evidence="1">
    <location>
        <begin position="15"/>
        <end position="326"/>
    </location>
</feature>
<reference evidence="2 3" key="1">
    <citation type="submission" date="2020-08" db="EMBL/GenBank/DDBJ databases">
        <title>Genomic Encyclopedia of Type Strains, Phase IV (KMG-IV): sequencing the most valuable type-strain genomes for metagenomic binning, comparative biology and taxonomic classification.</title>
        <authorList>
            <person name="Goeker M."/>
        </authorList>
    </citation>
    <scope>NUCLEOTIDE SEQUENCE [LARGE SCALE GENOMIC DNA]</scope>
    <source>
        <strain evidence="2 3">DSM 16268</strain>
    </source>
</reference>
<evidence type="ECO:0000313" key="3">
    <source>
        <dbReference type="Proteomes" id="UP000523821"/>
    </source>
</evidence>
<dbReference type="CDD" id="cd08288">
    <property type="entry name" value="MDR_yhdh"/>
    <property type="match status" value="1"/>
</dbReference>
<dbReference type="InterPro" id="IPR011032">
    <property type="entry name" value="GroES-like_sf"/>
</dbReference>
<dbReference type="EMBL" id="JACHOO010000002">
    <property type="protein sequence ID" value="MBB5751954.1"/>
    <property type="molecule type" value="Genomic_DNA"/>
</dbReference>
<dbReference type="Gene3D" id="3.40.50.720">
    <property type="entry name" value="NAD(P)-binding Rossmann-like Domain"/>
    <property type="match status" value="1"/>
</dbReference>
<dbReference type="SUPFAM" id="SSF51735">
    <property type="entry name" value="NAD(P)-binding Rossmann-fold domains"/>
    <property type="match status" value="1"/>
</dbReference>
<gene>
    <name evidence="2" type="ORF">GGQ63_001006</name>
</gene>
<dbReference type="InterPro" id="IPR020843">
    <property type="entry name" value="ER"/>
</dbReference>
<name>A0A7W9CUK6_9HYPH</name>
<keyword evidence="3" id="KW-1185">Reference proteome</keyword>
<dbReference type="GO" id="GO:0043957">
    <property type="term" value="F:acryloyl-CoA reductase (NADPH) activity"/>
    <property type="evidence" value="ECO:0007669"/>
    <property type="project" value="TreeGrafter"/>
</dbReference>
<dbReference type="EC" id="1.3.1.-" evidence="2"/>
<evidence type="ECO:0000259" key="1">
    <source>
        <dbReference type="SMART" id="SM00829"/>
    </source>
</evidence>
<dbReference type="SMART" id="SM00829">
    <property type="entry name" value="PKS_ER"/>
    <property type="match status" value="1"/>
</dbReference>
<dbReference type="InterPro" id="IPR051397">
    <property type="entry name" value="Zn-ADH-like_protein"/>
</dbReference>
<dbReference type="NCBIfam" id="TIGR02823">
    <property type="entry name" value="oxido_YhdH"/>
    <property type="match status" value="1"/>
</dbReference>
<protein>
    <submittedName>
        <fullName evidence="2">Acrylyl-CoA reductase (NADPH)</fullName>
        <ecNumber evidence="2">1.3.1.-</ecNumber>
    </submittedName>
</protein>